<dbReference type="InterPro" id="IPR013563">
    <property type="entry name" value="Oligopep_ABC_C"/>
</dbReference>
<evidence type="ECO:0000256" key="5">
    <source>
        <dbReference type="ARBA" id="ARBA00022840"/>
    </source>
</evidence>
<dbReference type="InterPro" id="IPR003593">
    <property type="entry name" value="AAA+_ATPase"/>
</dbReference>
<dbReference type="AlphaFoldDB" id="A0A0K0Y4V1"/>
<dbReference type="NCBIfam" id="TIGR01727">
    <property type="entry name" value="oligo_HPY"/>
    <property type="match status" value="1"/>
</dbReference>
<protein>
    <submittedName>
        <fullName evidence="6">Oligopeptide transport ATP-binding protein OppF</fullName>
    </submittedName>
</protein>
<keyword evidence="4" id="KW-0547">Nucleotide-binding</keyword>
<organism evidence="6 7">
    <name type="scientific">Octadecabacter temperatus</name>
    <dbReference type="NCBI Taxonomy" id="1458307"/>
    <lineage>
        <taxon>Bacteria</taxon>
        <taxon>Pseudomonadati</taxon>
        <taxon>Pseudomonadota</taxon>
        <taxon>Alphaproteobacteria</taxon>
        <taxon>Rhodobacterales</taxon>
        <taxon>Roseobacteraceae</taxon>
        <taxon>Octadecabacter</taxon>
    </lineage>
</organism>
<dbReference type="PANTHER" id="PTHR43776">
    <property type="entry name" value="TRANSPORT ATP-BINDING PROTEIN"/>
    <property type="match status" value="1"/>
</dbReference>
<dbReference type="CDD" id="cd03257">
    <property type="entry name" value="ABC_NikE_OppD_transporters"/>
    <property type="match status" value="1"/>
</dbReference>
<dbReference type="Gene3D" id="3.40.50.300">
    <property type="entry name" value="P-loop containing nucleotide triphosphate hydrolases"/>
    <property type="match status" value="1"/>
</dbReference>
<dbReference type="GO" id="GO:0005886">
    <property type="term" value="C:plasma membrane"/>
    <property type="evidence" value="ECO:0007669"/>
    <property type="project" value="UniProtKB-SubCell"/>
</dbReference>
<dbReference type="OrthoDB" id="9802264at2"/>
<dbReference type="InterPro" id="IPR050319">
    <property type="entry name" value="ABC_transp_ATP-bind"/>
</dbReference>
<dbReference type="GO" id="GO:0005524">
    <property type="term" value="F:ATP binding"/>
    <property type="evidence" value="ECO:0007669"/>
    <property type="project" value="UniProtKB-KW"/>
</dbReference>
<dbReference type="PROSITE" id="PS50893">
    <property type="entry name" value="ABC_TRANSPORTER_2"/>
    <property type="match status" value="1"/>
</dbReference>
<name>A0A0K0Y4V1_9RHOB</name>
<evidence type="ECO:0000256" key="4">
    <source>
        <dbReference type="ARBA" id="ARBA00022741"/>
    </source>
</evidence>
<evidence type="ECO:0000313" key="7">
    <source>
        <dbReference type="Proteomes" id="UP000067444"/>
    </source>
</evidence>
<dbReference type="GO" id="GO:0015833">
    <property type="term" value="P:peptide transport"/>
    <property type="evidence" value="ECO:0007669"/>
    <property type="project" value="InterPro"/>
</dbReference>
<evidence type="ECO:0000313" key="6">
    <source>
        <dbReference type="EMBL" id="AKS45862.1"/>
    </source>
</evidence>
<dbReference type="PROSITE" id="PS00211">
    <property type="entry name" value="ABC_TRANSPORTER_1"/>
    <property type="match status" value="1"/>
</dbReference>
<sequence>MTTPMLAINDLNVTYPGQRGLFVKPEGFCAVDGVSLSVAPGQTFGLVGESGSGKSTVARAVLQLAPVTSGQIILNGKDVSSPKGEALKSFRREVQAVFQDPTSALNPSMTIGDAIAQVLKKHHLATGTAHEQRQEAARLLDLVQLPSAIAGRLPSELSGGQRQRIAIARALAVQPKVILCDEPTSALDVSVAGQIVNLFRDLQAETGVTYLFISHDLGTVRHISQRIGVMLQGRLVEEGPTEQVFANPQHPYTKMLVASTPVADPERQRLRADVRRNYGSAQLAPRGSEGCPFRTRCPEVMDICHSKLPEVEKITDGGQGRCHLLKQERS</sequence>
<keyword evidence="7" id="KW-1185">Reference proteome</keyword>
<accession>A0A0K0Y4V1</accession>
<keyword evidence="3" id="KW-0813">Transport</keyword>
<dbReference type="FunFam" id="3.40.50.300:FF:000016">
    <property type="entry name" value="Oligopeptide ABC transporter ATP-binding component"/>
    <property type="match status" value="1"/>
</dbReference>
<evidence type="ECO:0000256" key="1">
    <source>
        <dbReference type="ARBA" id="ARBA00004417"/>
    </source>
</evidence>
<dbReference type="Pfam" id="PF00005">
    <property type="entry name" value="ABC_tran"/>
    <property type="match status" value="1"/>
</dbReference>
<keyword evidence="5 6" id="KW-0067">ATP-binding</keyword>
<dbReference type="SUPFAM" id="SSF52540">
    <property type="entry name" value="P-loop containing nucleoside triphosphate hydrolases"/>
    <property type="match status" value="1"/>
</dbReference>
<dbReference type="STRING" id="1458307.OSB_13090"/>
<dbReference type="GO" id="GO:0016887">
    <property type="term" value="F:ATP hydrolysis activity"/>
    <property type="evidence" value="ECO:0007669"/>
    <property type="project" value="InterPro"/>
</dbReference>
<dbReference type="InterPro" id="IPR003439">
    <property type="entry name" value="ABC_transporter-like_ATP-bd"/>
</dbReference>
<dbReference type="SMART" id="SM00382">
    <property type="entry name" value="AAA"/>
    <property type="match status" value="1"/>
</dbReference>
<dbReference type="InterPro" id="IPR017871">
    <property type="entry name" value="ABC_transporter-like_CS"/>
</dbReference>
<dbReference type="EMBL" id="CP012160">
    <property type="protein sequence ID" value="AKS45862.1"/>
    <property type="molecule type" value="Genomic_DNA"/>
</dbReference>
<proteinExistence type="inferred from homology"/>
<dbReference type="KEGG" id="otm:OSB_13090"/>
<comment type="subcellular location">
    <subcellularLocation>
        <location evidence="1">Cell inner membrane</location>
        <topology evidence="1">Peripheral membrane protein</topology>
    </subcellularLocation>
</comment>
<dbReference type="RefSeq" id="WP_049834210.1">
    <property type="nucleotide sequence ID" value="NZ_CP012160.1"/>
</dbReference>
<dbReference type="Pfam" id="PF08352">
    <property type="entry name" value="oligo_HPY"/>
    <property type="match status" value="1"/>
</dbReference>
<gene>
    <name evidence="6" type="primary">oppF_2</name>
    <name evidence="6" type="ORF">OSB_13090</name>
</gene>
<dbReference type="InterPro" id="IPR027417">
    <property type="entry name" value="P-loop_NTPase"/>
</dbReference>
<evidence type="ECO:0000256" key="3">
    <source>
        <dbReference type="ARBA" id="ARBA00022448"/>
    </source>
</evidence>
<dbReference type="PANTHER" id="PTHR43776:SF7">
    <property type="entry name" value="D,D-DIPEPTIDE TRANSPORT ATP-BINDING PROTEIN DDPF-RELATED"/>
    <property type="match status" value="1"/>
</dbReference>
<comment type="similarity">
    <text evidence="2">Belongs to the ABC transporter superfamily.</text>
</comment>
<evidence type="ECO:0000256" key="2">
    <source>
        <dbReference type="ARBA" id="ARBA00005417"/>
    </source>
</evidence>
<dbReference type="GO" id="GO:0055085">
    <property type="term" value="P:transmembrane transport"/>
    <property type="evidence" value="ECO:0007669"/>
    <property type="project" value="UniProtKB-ARBA"/>
</dbReference>
<reference evidence="6 7" key="1">
    <citation type="journal article" date="2015" name="Genome Announc.">
        <title>Closed Genome Sequence of Octadecabacter temperatus SB1, the First Mesophilic Species of the Genus Octadecabacter.</title>
        <authorList>
            <person name="Voget S."/>
            <person name="Billerbeck S."/>
            <person name="Simon M."/>
            <person name="Daniel R."/>
        </authorList>
    </citation>
    <scope>NUCLEOTIDE SEQUENCE [LARGE SCALE GENOMIC DNA]</scope>
    <source>
        <strain evidence="6 7">SB1</strain>
    </source>
</reference>
<dbReference type="Proteomes" id="UP000067444">
    <property type="component" value="Chromosome"/>
</dbReference>